<gene>
    <name evidence="5" type="ORF">CTAYLR_001316</name>
</gene>
<dbReference type="SUPFAM" id="SSF52047">
    <property type="entry name" value="RNI-like"/>
    <property type="match status" value="2"/>
</dbReference>
<dbReference type="GO" id="GO:0031267">
    <property type="term" value="F:small GTPase binding"/>
    <property type="evidence" value="ECO:0007669"/>
    <property type="project" value="TreeGrafter"/>
</dbReference>
<dbReference type="InterPro" id="IPR027038">
    <property type="entry name" value="RanGap"/>
</dbReference>
<dbReference type="InterPro" id="IPR018247">
    <property type="entry name" value="EF_Hand_1_Ca_BS"/>
</dbReference>
<dbReference type="Gene3D" id="3.80.10.10">
    <property type="entry name" value="Ribonuclease Inhibitor"/>
    <property type="match status" value="3"/>
</dbReference>
<evidence type="ECO:0000313" key="6">
    <source>
        <dbReference type="Proteomes" id="UP001230188"/>
    </source>
</evidence>
<evidence type="ECO:0000256" key="1">
    <source>
        <dbReference type="ARBA" id="ARBA00022468"/>
    </source>
</evidence>
<keyword evidence="6" id="KW-1185">Reference proteome</keyword>
<dbReference type="AlphaFoldDB" id="A0AAD7U7I8"/>
<dbReference type="InterPro" id="IPR001611">
    <property type="entry name" value="Leu-rich_rpt"/>
</dbReference>
<evidence type="ECO:0000256" key="3">
    <source>
        <dbReference type="ARBA" id="ARBA00022737"/>
    </source>
</evidence>
<dbReference type="GO" id="GO:0048471">
    <property type="term" value="C:perinuclear region of cytoplasm"/>
    <property type="evidence" value="ECO:0007669"/>
    <property type="project" value="TreeGrafter"/>
</dbReference>
<dbReference type="Proteomes" id="UP001230188">
    <property type="component" value="Unassembled WGS sequence"/>
</dbReference>
<sequence>MSRSNSKDPQASWASLTRQLPAGREGRLALNESFMTAFENVFEIDLDEIGKAGRQALARKLDRNRDGQISQLEWNNFHMKWRKSKGTMDEFVRSLTVGGSEQQRRPPPPATTLVSPPSPAGQGGRPAPRTRAPSPRHGSLSSEVSPLARCVSVAARLLAFESSSPEEDDDHHHHIHGGGGGGGVARIRKDIEKIRGTLEAASRASPVVRGATAALSDAFTTASGVVSLPPQRAESRLAALRDEANRAQEAADKAFGAASLIRDKVFAAKLAVCGILAWASSASPKFIQGRLDAEVAKVLGLDPIRVALEVQGGGGASPRASSSSRRFSLRKLHKEEDLRANRSERELILADVVRIVAVSHAFSVEHGLKDLYDDEPAIDAHSCRDLVLAESPGFLQILGKSAHLCLAPFEVMCVFRGDLDLVGEYWCGSTQGVCAAVAAAISANCSALSRVDLRERAVGTPGFAKIAPHLKSNTVLCELNVAVNAIGAEGARLLGDALKFNKCLTKLNLASNAIGDAGTVAISEGLARNATIQCLDVRDNKITHVGAKKLAESLANLIELSIEANKIGAAGLSSFGTALASNNNLANFNVRANGLGKDGIRHLADALSSNSTLRVLNIQHNDLGAEGARHLARGLGQNRSVVELDMEKNHVGPQGAAMIASALETNRTLRILILWYNDVGDEGAARFALALTSNRTLTSLDLWFNAVGTKGAVMLAKMLETNDALTTLNLRRNNIDDNAALILSSSLLKNSSLTSLDLRHNKMTTKGIGALQAIPPLRIATPIKIDF</sequence>
<dbReference type="SMART" id="SM00368">
    <property type="entry name" value="LRR_RI"/>
    <property type="match status" value="11"/>
</dbReference>
<keyword evidence="3" id="KW-0677">Repeat</keyword>
<comment type="caution">
    <text evidence="5">The sequence shown here is derived from an EMBL/GenBank/DDBJ whole genome shotgun (WGS) entry which is preliminary data.</text>
</comment>
<feature type="region of interest" description="Disordered" evidence="4">
    <location>
        <begin position="96"/>
        <end position="144"/>
    </location>
</feature>
<feature type="region of interest" description="Disordered" evidence="4">
    <location>
        <begin position="163"/>
        <end position="184"/>
    </location>
</feature>
<dbReference type="GO" id="GO:0005096">
    <property type="term" value="F:GTPase activator activity"/>
    <property type="evidence" value="ECO:0007669"/>
    <property type="project" value="UniProtKB-KW"/>
</dbReference>
<dbReference type="InterPro" id="IPR032675">
    <property type="entry name" value="LRR_dom_sf"/>
</dbReference>
<dbReference type="PANTHER" id="PTHR24113">
    <property type="entry name" value="RAN GTPASE-ACTIVATING PROTEIN 1"/>
    <property type="match status" value="1"/>
</dbReference>
<proteinExistence type="predicted"/>
<dbReference type="GO" id="GO:0005829">
    <property type="term" value="C:cytosol"/>
    <property type="evidence" value="ECO:0007669"/>
    <property type="project" value="TreeGrafter"/>
</dbReference>
<dbReference type="EMBL" id="JAQMWT010000671">
    <property type="protein sequence ID" value="KAJ8598523.1"/>
    <property type="molecule type" value="Genomic_DNA"/>
</dbReference>
<accession>A0AAD7U7I8</accession>
<feature type="compositionally biased region" description="Low complexity" evidence="4">
    <location>
        <begin position="125"/>
        <end position="135"/>
    </location>
</feature>
<evidence type="ECO:0000256" key="2">
    <source>
        <dbReference type="ARBA" id="ARBA00022614"/>
    </source>
</evidence>
<reference evidence="5" key="1">
    <citation type="submission" date="2023-01" db="EMBL/GenBank/DDBJ databases">
        <title>Metagenome sequencing of chrysophaentin producing Chrysophaeum taylorii.</title>
        <authorList>
            <person name="Davison J."/>
            <person name="Bewley C."/>
        </authorList>
    </citation>
    <scope>NUCLEOTIDE SEQUENCE</scope>
    <source>
        <strain evidence="5">NIES-1699</strain>
    </source>
</reference>
<keyword evidence="1" id="KW-0343">GTPase activation</keyword>
<evidence type="ECO:0008006" key="7">
    <source>
        <dbReference type="Google" id="ProtNLM"/>
    </source>
</evidence>
<evidence type="ECO:0000256" key="4">
    <source>
        <dbReference type="SAM" id="MobiDB-lite"/>
    </source>
</evidence>
<keyword evidence="2" id="KW-0433">Leucine-rich repeat</keyword>
<dbReference type="GO" id="GO:0006913">
    <property type="term" value="P:nucleocytoplasmic transport"/>
    <property type="evidence" value="ECO:0007669"/>
    <property type="project" value="TreeGrafter"/>
</dbReference>
<dbReference type="PANTHER" id="PTHR24113:SF12">
    <property type="entry name" value="RAN GTPASE-ACTIVATING PROTEIN 1"/>
    <property type="match status" value="1"/>
</dbReference>
<name>A0AAD7U7I8_9STRA</name>
<evidence type="ECO:0000313" key="5">
    <source>
        <dbReference type="EMBL" id="KAJ8598523.1"/>
    </source>
</evidence>
<protein>
    <recommendedName>
        <fullName evidence="7">EF-hand domain-containing protein</fullName>
    </recommendedName>
</protein>
<dbReference type="GO" id="GO:0005634">
    <property type="term" value="C:nucleus"/>
    <property type="evidence" value="ECO:0007669"/>
    <property type="project" value="TreeGrafter"/>
</dbReference>
<organism evidence="5 6">
    <name type="scientific">Chrysophaeum taylorii</name>
    <dbReference type="NCBI Taxonomy" id="2483200"/>
    <lineage>
        <taxon>Eukaryota</taxon>
        <taxon>Sar</taxon>
        <taxon>Stramenopiles</taxon>
        <taxon>Ochrophyta</taxon>
        <taxon>Pelagophyceae</taxon>
        <taxon>Pelagomonadales</taxon>
        <taxon>Pelagomonadaceae</taxon>
        <taxon>Chrysophaeum</taxon>
    </lineage>
</organism>
<dbReference type="PROSITE" id="PS00018">
    <property type="entry name" value="EF_HAND_1"/>
    <property type="match status" value="1"/>
</dbReference>
<dbReference type="Pfam" id="PF13516">
    <property type="entry name" value="LRR_6"/>
    <property type="match status" value="8"/>
</dbReference>